<evidence type="ECO:0000313" key="2">
    <source>
        <dbReference type="Proteomes" id="UP000035963"/>
    </source>
</evidence>
<accession>A0A0J1CHU2</accession>
<dbReference type="PATRIC" id="fig|908627.4.peg.9439"/>
<dbReference type="AlphaFoldDB" id="A0A0J1CHU2"/>
<sequence length="220" mass="24393">MSPWLPVALGAGVFSAVVNLACNALARRRNSARSAAERIQAERHTALTVAIALEDFVHRCHATINRAERKDVLEQQQVLLGEIDLPLFAFSDDIQWRDLDAGKASYLRAFGANVTYSEEQIRSNDECPSVVEFVANIKGHCAEFGRRAWLMALELREENELRAVEDHNCVVDFDAALSRYSAWKQRQNARNGRVPVQSHVAQSAYSSRSKGRALTVGGAA</sequence>
<dbReference type="Proteomes" id="UP000035963">
    <property type="component" value="Unassembled WGS sequence"/>
</dbReference>
<proteinExistence type="predicted"/>
<dbReference type="EMBL" id="AEJF01000259">
    <property type="protein sequence ID" value="KLU20300.1"/>
    <property type="molecule type" value="Genomic_DNA"/>
</dbReference>
<organism evidence="1 2">
    <name type="scientific">Caballeronia mineralivorans PML1(12)</name>
    <dbReference type="NCBI Taxonomy" id="908627"/>
    <lineage>
        <taxon>Bacteria</taxon>
        <taxon>Pseudomonadati</taxon>
        <taxon>Pseudomonadota</taxon>
        <taxon>Betaproteobacteria</taxon>
        <taxon>Burkholderiales</taxon>
        <taxon>Burkholderiaceae</taxon>
        <taxon>Caballeronia</taxon>
    </lineage>
</organism>
<dbReference type="RefSeq" id="WP_047898157.1">
    <property type="nucleotide sequence ID" value="NZ_AEJF01000259.1"/>
</dbReference>
<gene>
    <name evidence="1" type="ORF">EOS_41970</name>
</gene>
<name>A0A0J1CHU2_9BURK</name>
<evidence type="ECO:0000313" key="1">
    <source>
        <dbReference type="EMBL" id="KLU20300.1"/>
    </source>
</evidence>
<reference evidence="1 2" key="1">
    <citation type="journal article" date="2015" name="Genome Announc.">
        <title>Draft Genome Sequence of Burkholderia sp. Strain PML1(12), an Ectomycorrhizosphere-Inhabiting Bacterium with Effective Mineral-Weathering Ability.</title>
        <authorList>
            <person name="Uroz S."/>
            <person name="Oger P."/>
        </authorList>
    </citation>
    <scope>NUCLEOTIDE SEQUENCE [LARGE SCALE GENOMIC DNA]</scope>
    <source>
        <strain evidence="2">PML1(12)</strain>
    </source>
</reference>
<dbReference type="OrthoDB" id="9127570at2"/>
<comment type="caution">
    <text evidence="1">The sequence shown here is derived from an EMBL/GenBank/DDBJ whole genome shotgun (WGS) entry which is preliminary data.</text>
</comment>
<keyword evidence="2" id="KW-1185">Reference proteome</keyword>
<protein>
    <submittedName>
        <fullName evidence="1">Uncharacterized protein</fullName>
    </submittedName>
</protein>